<accession>E4U2L4</accession>
<evidence type="ECO:0000256" key="2">
    <source>
        <dbReference type="ARBA" id="ARBA00023002"/>
    </source>
</evidence>
<dbReference type="Pfam" id="PF07731">
    <property type="entry name" value="Cu-oxidase_2"/>
    <property type="match status" value="1"/>
</dbReference>
<dbReference type="InterPro" id="IPR006311">
    <property type="entry name" value="TAT_signal"/>
</dbReference>
<evidence type="ECO:0000256" key="3">
    <source>
        <dbReference type="ARBA" id="ARBA00023008"/>
    </source>
</evidence>
<dbReference type="OrthoDB" id="9757546at2"/>
<dbReference type="RefSeq" id="WP_013460898.1">
    <property type="nucleotide sequence ID" value="NC_014762.1"/>
</dbReference>
<dbReference type="KEGG" id="sku:Sulku_2041"/>
<feature type="region of interest" description="Disordered" evidence="4">
    <location>
        <begin position="423"/>
        <end position="444"/>
    </location>
</feature>
<dbReference type="Pfam" id="PF07732">
    <property type="entry name" value="Cu-oxidase_3"/>
    <property type="match status" value="1"/>
</dbReference>
<dbReference type="SUPFAM" id="SSF49503">
    <property type="entry name" value="Cupredoxins"/>
    <property type="match status" value="2"/>
</dbReference>
<sequence length="444" mass="49491">MRHDRRDFLGLGAALIASAALSPNLKASEHDHAGHEGKKRQLTLVNDPKRVLSPATLITPKEGKSYNPVVTLNGWNLPYEMKEGVKEFHIIAEPVVREFAPGMVVNCWGYNGTSPGPTIEAVEGDRVRLIVSNKLPEHTTIHWHGLILPNGMDGVGGLTQRAIAPGETYVYEFTLRQSGTFMYHPHADEMVQMAMGCMGMFIVHPKKPQSHKVDRDFCFLLASYDVAPGTYTPNPSTMTEFNIWSFNSRVFPGIDSMNVRVGDRVRIRVGNLTMTNHPIHMHGHPFEVTCTDGGWVPKNARWPEVTIDIGVGQVRAFEFVATEEGDWSLHCHKSHHTMGPMGHSVPNMIGVKQDDLTEKISDLMPNYMYMPMGKNGMAEMQDMAEMGMKLPENTLPMMTGKGPFGPIEMGGMFTLVKVRKNQPKDDYSDPGWYSHPKGSIARKL</sequence>
<organism evidence="7 8">
    <name type="scientific">Sulfuricurvum kujiense (strain ATCC BAA-921 / DSM 16994 / JCM 11577 / YK-1)</name>
    <dbReference type="NCBI Taxonomy" id="709032"/>
    <lineage>
        <taxon>Bacteria</taxon>
        <taxon>Pseudomonadati</taxon>
        <taxon>Campylobacterota</taxon>
        <taxon>Epsilonproteobacteria</taxon>
        <taxon>Campylobacterales</taxon>
        <taxon>Sulfurimonadaceae</taxon>
        <taxon>Sulfuricurvum</taxon>
    </lineage>
</organism>
<dbReference type="InterPro" id="IPR008972">
    <property type="entry name" value="Cupredoxin"/>
</dbReference>
<reference evidence="7 8" key="1">
    <citation type="journal article" date="2012" name="Stand. Genomic Sci.">
        <title>Complete genome sequence of the sulfur compounds oxidizing chemolithoautotroph Sulfuricurvum kujiense type strain (YK-1(T)).</title>
        <authorList>
            <person name="Han C."/>
            <person name="Kotsyurbenko O."/>
            <person name="Chertkov O."/>
            <person name="Held B."/>
            <person name="Lapidus A."/>
            <person name="Nolan M."/>
            <person name="Lucas S."/>
            <person name="Hammon N."/>
            <person name="Deshpande S."/>
            <person name="Cheng J.F."/>
            <person name="Tapia R."/>
            <person name="Goodwin L.A."/>
            <person name="Pitluck S."/>
            <person name="Liolios K."/>
            <person name="Pagani I."/>
            <person name="Ivanova N."/>
            <person name="Mavromatis K."/>
            <person name="Mikhailova N."/>
            <person name="Pati A."/>
            <person name="Chen A."/>
            <person name="Palaniappan K."/>
            <person name="Land M."/>
            <person name="Hauser L."/>
            <person name="Chang Y.J."/>
            <person name="Jeffries C.D."/>
            <person name="Brambilla E.M."/>
            <person name="Rohde M."/>
            <person name="Spring S."/>
            <person name="Sikorski J."/>
            <person name="Goker M."/>
            <person name="Woyke T."/>
            <person name="Bristow J."/>
            <person name="Eisen J.A."/>
            <person name="Markowitz V."/>
            <person name="Hugenholtz P."/>
            <person name="Kyrpides N.C."/>
            <person name="Klenk H.P."/>
            <person name="Detter J.C."/>
        </authorList>
    </citation>
    <scope>NUCLEOTIDE SEQUENCE [LARGE SCALE GENOMIC DNA]</scope>
    <source>
        <strain evidence="8">ATCC BAA-921 / DSM 16994 / JCM 11577 / YK-1</strain>
    </source>
</reference>
<feature type="domain" description="Plastocyanin-like" evidence="6">
    <location>
        <begin position="103"/>
        <end position="207"/>
    </location>
</feature>
<dbReference type="AlphaFoldDB" id="E4U2L4"/>
<evidence type="ECO:0000259" key="6">
    <source>
        <dbReference type="Pfam" id="PF07732"/>
    </source>
</evidence>
<protein>
    <submittedName>
        <fullName evidence="7">Multicopper oxidase type 3</fullName>
    </submittedName>
</protein>
<dbReference type="PANTHER" id="PTHR11709">
    <property type="entry name" value="MULTI-COPPER OXIDASE"/>
    <property type="match status" value="1"/>
</dbReference>
<dbReference type="Proteomes" id="UP000008721">
    <property type="component" value="Chromosome"/>
</dbReference>
<name>E4U2L4_SULKY</name>
<dbReference type="STRING" id="709032.Sulku_2041"/>
<evidence type="ECO:0000313" key="8">
    <source>
        <dbReference type="Proteomes" id="UP000008721"/>
    </source>
</evidence>
<dbReference type="PROSITE" id="PS51318">
    <property type="entry name" value="TAT"/>
    <property type="match status" value="1"/>
</dbReference>
<evidence type="ECO:0000256" key="1">
    <source>
        <dbReference type="ARBA" id="ARBA00022723"/>
    </source>
</evidence>
<dbReference type="Gene3D" id="2.60.40.420">
    <property type="entry name" value="Cupredoxins - blue copper proteins"/>
    <property type="match status" value="1"/>
</dbReference>
<feature type="domain" description="Plastocyanin-like" evidence="5">
    <location>
        <begin position="233"/>
        <end position="345"/>
    </location>
</feature>
<proteinExistence type="predicted"/>
<dbReference type="CDD" id="cd04202">
    <property type="entry name" value="CuRO_D2_2dMcoN_like"/>
    <property type="match status" value="1"/>
</dbReference>
<dbReference type="InterPro" id="IPR011707">
    <property type="entry name" value="Cu-oxidase-like_N"/>
</dbReference>
<dbReference type="eggNOG" id="COG2132">
    <property type="taxonomic scope" value="Bacteria"/>
</dbReference>
<keyword evidence="3" id="KW-0186">Copper</keyword>
<dbReference type="InterPro" id="IPR045087">
    <property type="entry name" value="Cu-oxidase_fam"/>
</dbReference>
<dbReference type="InterPro" id="IPR011706">
    <property type="entry name" value="Cu-oxidase_C"/>
</dbReference>
<dbReference type="EMBL" id="CP002355">
    <property type="protein sequence ID" value="ADR34701.1"/>
    <property type="molecule type" value="Genomic_DNA"/>
</dbReference>
<dbReference type="CDD" id="cd13860">
    <property type="entry name" value="CuRO_1_2dMco_1"/>
    <property type="match status" value="1"/>
</dbReference>
<evidence type="ECO:0000256" key="4">
    <source>
        <dbReference type="SAM" id="MobiDB-lite"/>
    </source>
</evidence>
<dbReference type="GO" id="GO:0016491">
    <property type="term" value="F:oxidoreductase activity"/>
    <property type="evidence" value="ECO:0007669"/>
    <property type="project" value="UniProtKB-KW"/>
</dbReference>
<gene>
    <name evidence="7" type="ordered locus">Sulku_2041</name>
</gene>
<dbReference type="HOGENOM" id="CLU_034184_0_0_7"/>
<dbReference type="GO" id="GO:0005507">
    <property type="term" value="F:copper ion binding"/>
    <property type="evidence" value="ECO:0007669"/>
    <property type="project" value="InterPro"/>
</dbReference>
<keyword evidence="1" id="KW-0479">Metal-binding</keyword>
<dbReference type="PANTHER" id="PTHR11709:SF394">
    <property type="entry name" value="FI03373P-RELATED"/>
    <property type="match status" value="1"/>
</dbReference>
<keyword evidence="2" id="KW-0560">Oxidoreductase</keyword>
<evidence type="ECO:0000313" key="7">
    <source>
        <dbReference type="EMBL" id="ADR34701.1"/>
    </source>
</evidence>
<evidence type="ECO:0000259" key="5">
    <source>
        <dbReference type="Pfam" id="PF07731"/>
    </source>
</evidence>
<keyword evidence="8" id="KW-1185">Reference proteome</keyword>